<dbReference type="GO" id="GO:0008934">
    <property type="term" value="F:inositol monophosphate 1-phosphatase activity"/>
    <property type="evidence" value="ECO:0007669"/>
    <property type="project" value="TreeGrafter"/>
</dbReference>
<comment type="similarity">
    <text evidence="1">Belongs to the inositol monophosphatase superfamily.</text>
</comment>
<evidence type="ECO:0000313" key="3">
    <source>
        <dbReference type="EMBL" id="EIM28791.1"/>
    </source>
</evidence>
<dbReference type="Gene3D" id="3.40.190.80">
    <property type="match status" value="1"/>
</dbReference>
<dbReference type="Gene3D" id="3.30.540.10">
    <property type="entry name" value="Fructose-1,6-Bisphosphatase, subunit A, domain 1"/>
    <property type="match status" value="1"/>
</dbReference>
<name>I4YXU9_9HYPH</name>
<organism evidence="3 4">
    <name type="scientific">Microvirga lotononidis</name>
    <dbReference type="NCBI Taxonomy" id="864069"/>
    <lineage>
        <taxon>Bacteria</taxon>
        <taxon>Pseudomonadati</taxon>
        <taxon>Pseudomonadota</taxon>
        <taxon>Alphaproteobacteria</taxon>
        <taxon>Hyphomicrobiales</taxon>
        <taxon>Methylobacteriaceae</taxon>
        <taxon>Microvirga</taxon>
    </lineage>
</organism>
<feature type="binding site" evidence="2">
    <location>
        <position position="75"/>
    </location>
    <ligand>
        <name>Mg(2+)</name>
        <dbReference type="ChEBI" id="CHEBI:18420"/>
        <label>1</label>
        <note>catalytic</note>
    </ligand>
</feature>
<dbReference type="HOGENOM" id="CLU_044118_6_0_5"/>
<feature type="binding site" evidence="2">
    <location>
        <position position="49"/>
    </location>
    <ligand>
        <name>Mg(2+)</name>
        <dbReference type="ChEBI" id="CHEBI:18420"/>
        <label>1</label>
        <note>catalytic</note>
    </ligand>
</feature>
<dbReference type="PRINTS" id="PR00377">
    <property type="entry name" value="IMPHPHTASES"/>
</dbReference>
<protein>
    <submittedName>
        <fullName evidence="3">Inositol monophosphatase/fructose-1,6-bisphosphatase family protein</fullName>
    </submittedName>
</protein>
<reference evidence="3 4" key="1">
    <citation type="submission" date="2012-02" db="EMBL/GenBank/DDBJ databases">
        <title>Improved High-Quality Draft sequence of Microvirga sp. WSM3557.</title>
        <authorList>
            <consortium name="US DOE Joint Genome Institute"/>
            <person name="Lucas S."/>
            <person name="Han J."/>
            <person name="Lapidus A."/>
            <person name="Cheng J.-F."/>
            <person name="Goodwin L."/>
            <person name="Pitluck S."/>
            <person name="Peters L."/>
            <person name="Zhang X."/>
            <person name="Detter J.C."/>
            <person name="Han C."/>
            <person name="Tapia R."/>
            <person name="Land M."/>
            <person name="Hauser L."/>
            <person name="Kyrpides N."/>
            <person name="Ivanova N."/>
            <person name="Pagani I."/>
            <person name="Brau L."/>
            <person name="Yates R."/>
            <person name="O'Hara G."/>
            <person name="Rui T."/>
            <person name="Howieson J."/>
            <person name="Reeve W."/>
            <person name="Woyke T."/>
        </authorList>
    </citation>
    <scope>NUCLEOTIDE SEQUENCE [LARGE SCALE GENOMIC DNA]</scope>
    <source>
        <strain evidence="3 4">WSM3557</strain>
    </source>
</reference>
<dbReference type="CDD" id="cd01517">
    <property type="entry name" value="PAP_phosphatase"/>
    <property type="match status" value="1"/>
</dbReference>
<dbReference type="EMBL" id="JH660642">
    <property type="protein sequence ID" value="EIM28791.1"/>
    <property type="molecule type" value="Genomic_DNA"/>
</dbReference>
<proteinExistence type="inferred from homology"/>
<dbReference type="PANTHER" id="PTHR20854:SF4">
    <property type="entry name" value="INOSITOL-1-MONOPHOSPHATASE-RELATED"/>
    <property type="match status" value="1"/>
</dbReference>
<sequence>MPRFRNLAAHEVRQKSSAMDLVTDADEAAERMISRGLRQIFPQAVTIGEEATERDPSLLNKLADAELALLIDPVDGTKNFASGLPLFGVMVAAVVRGEIVAGWIHDPVGDDTAIALRGEGAWIQRSGNHVELRVATPAPVQEMSGCASWNHMQEPMRSTVAANLSGLGAVACYRCAAHEYRMAAAGHCHFLVHAKLMPWDHAAGWLLHREAGGYSARFDGTLYHPALRTGGIICAPDAESWKMIRDILF</sequence>
<keyword evidence="4" id="KW-1185">Reference proteome</keyword>
<accession>I4YXU9</accession>
<dbReference type="GO" id="GO:0007165">
    <property type="term" value="P:signal transduction"/>
    <property type="evidence" value="ECO:0007669"/>
    <property type="project" value="TreeGrafter"/>
</dbReference>
<feature type="binding site" evidence="2">
    <location>
        <position position="72"/>
    </location>
    <ligand>
        <name>Mg(2+)</name>
        <dbReference type="ChEBI" id="CHEBI:18420"/>
        <label>1</label>
        <note>catalytic</note>
    </ligand>
</feature>
<dbReference type="GO" id="GO:0046872">
    <property type="term" value="F:metal ion binding"/>
    <property type="evidence" value="ECO:0007669"/>
    <property type="project" value="UniProtKB-KW"/>
</dbReference>
<dbReference type="PATRIC" id="fig|864069.3.peg.2638"/>
<gene>
    <name evidence="3" type="ORF">MicloDRAFT_00024350</name>
</gene>
<dbReference type="STRING" id="864069.MicloDRAFT_00024350"/>
<dbReference type="GO" id="GO:0006020">
    <property type="term" value="P:inositol metabolic process"/>
    <property type="evidence" value="ECO:0007669"/>
    <property type="project" value="TreeGrafter"/>
</dbReference>
<evidence type="ECO:0000313" key="4">
    <source>
        <dbReference type="Proteomes" id="UP000003947"/>
    </source>
</evidence>
<dbReference type="Pfam" id="PF00459">
    <property type="entry name" value="Inositol_P"/>
    <property type="match status" value="1"/>
</dbReference>
<dbReference type="InterPro" id="IPR000760">
    <property type="entry name" value="Inositol_monophosphatase-like"/>
</dbReference>
<keyword evidence="2" id="KW-0479">Metal-binding</keyword>
<comment type="cofactor">
    <cofactor evidence="2">
        <name>Mg(2+)</name>
        <dbReference type="ChEBI" id="CHEBI:18420"/>
    </cofactor>
</comment>
<dbReference type="eggNOG" id="COG0483">
    <property type="taxonomic scope" value="Bacteria"/>
</dbReference>
<keyword evidence="2" id="KW-0460">Magnesium</keyword>
<evidence type="ECO:0000256" key="2">
    <source>
        <dbReference type="PIRSR" id="PIRSR600760-2"/>
    </source>
</evidence>
<evidence type="ECO:0000256" key="1">
    <source>
        <dbReference type="ARBA" id="ARBA00009759"/>
    </source>
</evidence>
<dbReference type="Proteomes" id="UP000003947">
    <property type="component" value="Unassembled WGS sequence"/>
</dbReference>
<dbReference type="PANTHER" id="PTHR20854">
    <property type="entry name" value="INOSITOL MONOPHOSPHATASE"/>
    <property type="match status" value="1"/>
</dbReference>
<dbReference type="SUPFAM" id="SSF56655">
    <property type="entry name" value="Carbohydrate phosphatase"/>
    <property type="match status" value="1"/>
</dbReference>
<dbReference type="AlphaFoldDB" id="I4YXU9"/>
<feature type="binding site" evidence="2">
    <location>
        <position position="200"/>
    </location>
    <ligand>
        <name>Mg(2+)</name>
        <dbReference type="ChEBI" id="CHEBI:18420"/>
        <label>1</label>
        <note>catalytic</note>
    </ligand>
</feature>